<dbReference type="InterPro" id="IPR013320">
    <property type="entry name" value="ConA-like_dom_sf"/>
</dbReference>
<evidence type="ECO:0000313" key="2">
    <source>
        <dbReference type="EMBL" id="EDL78754.1"/>
    </source>
</evidence>
<dbReference type="InterPro" id="IPR000998">
    <property type="entry name" value="MAM_dom"/>
</dbReference>
<reference evidence="3" key="1">
    <citation type="submission" date="2005-09" db="EMBL/GenBank/DDBJ databases">
        <authorList>
            <person name="Mural R.J."/>
            <person name="Li P.W."/>
            <person name="Adams M.D."/>
            <person name="Amanatides P.G."/>
            <person name="Baden-Tillson H."/>
            <person name="Barnstead M."/>
            <person name="Chin S.H."/>
            <person name="Dew I."/>
            <person name="Evans C.A."/>
            <person name="Ferriera S."/>
            <person name="Flanigan M."/>
            <person name="Fosler C."/>
            <person name="Glodek A."/>
            <person name="Gu Z."/>
            <person name="Holt R.A."/>
            <person name="Jennings D."/>
            <person name="Kraft C.L."/>
            <person name="Lu F."/>
            <person name="Nguyen T."/>
            <person name="Nusskern D.R."/>
            <person name="Pfannkoch C.M."/>
            <person name="Sitter C."/>
            <person name="Sutton G.G."/>
            <person name="Venter J.C."/>
            <person name="Wang Z."/>
            <person name="Woodage T."/>
            <person name="Zheng X.H."/>
            <person name="Zhong F."/>
        </authorList>
    </citation>
    <scope>NUCLEOTIDE SEQUENCE [LARGE SCALE GENOMIC DNA]</scope>
    <source>
        <strain>BN</strain>
        <strain evidence="3">Sprague-Dawley</strain>
    </source>
</reference>
<dbReference type="PANTHER" id="PTHR23282:SF140">
    <property type="entry name" value="MAM AND LDL-RECEPTOR CLASS A DOMAIN-CONTAINING PROTEIN 1"/>
    <property type="match status" value="1"/>
</dbReference>
<gene>
    <name evidence="2" type="ORF">rCG_55923</name>
</gene>
<organism evidence="2 3">
    <name type="scientific">Rattus norvegicus</name>
    <name type="common">Rat</name>
    <dbReference type="NCBI Taxonomy" id="10116"/>
    <lineage>
        <taxon>Eukaryota</taxon>
        <taxon>Metazoa</taxon>
        <taxon>Chordata</taxon>
        <taxon>Craniata</taxon>
        <taxon>Vertebrata</taxon>
        <taxon>Euteleostomi</taxon>
        <taxon>Mammalia</taxon>
        <taxon>Eutheria</taxon>
        <taxon>Euarchontoglires</taxon>
        <taxon>Glires</taxon>
        <taxon>Rodentia</taxon>
        <taxon>Myomorpha</taxon>
        <taxon>Muroidea</taxon>
        <taxon>Muridae</taxon>
        <taxon>Murinae</taxon>
        <taxon>Rattus</taxon>
    </lineage>
</organism>
<dbReference type="PROSITE" id="PS50060">
    <property type="entry name" value="MAM_2"/>
    <property type="match status" value="1"/>
</dbReference>
<evidence type="ECO:0000313" key="3">
    <source>
        <dbReference type="Proteomes" id="UP000234681"/>
    </source>
</evidence>
<dbReference type="PANTHER" id="PTHR23282">
    <property type="entry name" value="APICAL ENDOSOMAL GLYCOPROTEIN PRECURSOR"/>
    <property type="match status" value="1"/>
</dbReference>
<sequence>MKDHTLGTANGHYLYIETSEPQAFQDKAVLLSPILNATEANGCSFRLFYHMFGKHVYRLAVYQRIWSNSRGQLLWQIFGDQGNRWIRKHLSITSRHPFQVG</sequence>
<dbReference type="CDD" id="cd06263">
    <property type="entry name" value="MAM"/>
    <property type="match status" value="1"/>
</dbReference>
<feature type="domain" description="MAM" evidence="1">
    <location>
        <begin position="1"/>
        <end position="101"/>
    </location>
</feature>
<dbReference type="Pfam" id="PF00629">
    <property type="entry name" value="MAM"/>
    <property type="match status" value="1"/>
</dbReference>
<dbReference type="InterPro" id="IPR051560">
    <property type="entry name" value="MAM_domain-containing"/>
</dbReference>
<dbReference type="Gene3D" id="2.60.120.200">
    <property type="match status" value="1"/>
</dbReference>
<accession>A6JM77</accession>
<evidence type="ECO:0000259" key="1">
    <source>
        <dbReference type="PROSITE" id="PS50060"/>
    </source>
</evidence>
<proteinExistence type="predicted"/>
<dbReference type="AlphaFoldDB" id="A6JM77"/>
<dbReference type="EMBL" id="CH473990">
    <property type="protein sequence ID" value="EDL78754.1"/>
    <property type="molecule type" value="Genomic_DNA"/>
</dbReference>
<name>A6JM77_RAT</name>
<protein>
    <submittedName>
        <fullName evidence="2">RCG55923</fullName>
    </submittedName>
</protein>
<dbReference type="GO" id="GO:0016020">
    <property type="term" value="C:membrane"/>
    <property type="evidence" value="ECO:0007669"/>
    <property type="project" value="InterPro"/>
</dbReference>
<dbReference type="Proteomes" id="UP000234681">
    <property type="component" value="Chromosome 17"/>
</dbReference>
<dbReference type="SUPFAM" id="SSF49899">
    <property type="entry name" value="Concanavalin A-like lectins/glucanases"/>
    <property type="match status" value="1"/>
</dbReference>